<proteinExistence type="predicted"/>
<dbReference type="SUPFAM" id="SSF141868">
    <property type="entry name" value="EAL domain-like"/>
    <property type="match status" value="1"/>
</dbReference>
<dbReference type="InterPro" id="IPR052155">
    <property type="entry name" value="Biofilm_reg_signaling"/>
</dbReference>
<dbReference type="CDD" id="cd00130">
    <property type="entry name" value="PAS"/>
    <property type="match status" value="1"/>
</dbReference>
<accession>A0ABU5IA11</accession>
<sequence>MLQRPTHDEPARIDALRRYRAMNQGLDARYDKIVTLACRLFDVPYAALSLIDEHRQCFKATVGLGGSEAPRSISICSHMIERAEPMVLLDARDDPRFAENPFVTAGPFIRFYAGTPITTSDGYAVGALCIADSAPRDGFSQSEAALLKELGELAMEQLELRRASLKAAAAAAFVEAGSSAMICVDHAGEITFANRPALDLLGYEECDLLGQSVEIIVPDRMKSAHRAGMKRVVNGGPSSLSGKPFELMARRSDGSELPIEMTLSIFSTDEGMGFGATMIDITERRARDARLHRLANFDPMTGLQNRTSFTEKLNGLVQEMVDVTVLLIDLQGFKQVNDTYGHAAGDGILQAFSIRLTASQPSDAVIARFGGDEFAVLLPGRIDPDFARIQAENLQRALAEPFTLDGKEVRIGAGIGYAFGPRGSVEADELIANADFALYDAKAASSQPMLRSFDPSMRAAANAKLALQKELRRAFEGGEFVLHYQPQIDLTTGRIKGVEALIRWNHPTRGLLAPAEFLGVLEAMSLAQAVGWWTLEEACAQLGRWRARGLDDLRMSVNLFSIQLRSDTLGIRVLNALSHNALIPSLLELEITETIAIDQEERALGAIQCLRDAGVRIAFDDFGTGFASLSSLKRFPITTLKIDRSFVRDSGQDDETGAILEATIRLGKRLGLETIAEGVETKEQEERIKRMGCDIGQGYFYSRPVSADQIFERFAAPMTRVQGPDDRAAAVLGVVA</sequence>
<dbReference type="InterPro" id="IPR000014">
    <property type="entry name" value="PAS"/>
</dbReference>
<dbReference type="SMART" id="SM00052">
    <property type="entry name" value="EAL"/>
    <property type="match status" value="1"/>
</dbReference>
<dbReference type="SMART" id="SM00091">
    <property type="entry name" value="PAS"/>
    <property type="match status" value="1"/>
</dbReference>
<dbReference type="SUPFAM" id="SSF55073">
    <property type="entry name" value="Nucleotide cyclase"/>
    <property type="match status" value="1"/>
</dbReference>
<dbReference type="CDD" id="cd01949">
    <property type="entry name" value="GGDEF"/>
    <property type="match status" value="1"/>
</dbReference>
<evidence type="ECO:0000313" key="5">
    <source>
        <dbReference type="EMBL" id="MDY8111096.1"/>
    </source>
</evidence>
<comment type="caution">
    <text evidence="5">The sequence shown here is derived from an EMBL/GenBank/DDBJ whole genome shotgun (WGS) entry which is preliminary data.</text>
</comment>
<evidence type="ECO:0000259" key="1">
    <source>
        <dbReference type="PROSITE" id="PS50112"/>
    </source>
</evidence>
<dbReference type="Pfam" id="PF00990">
    <property type="entry name" value="GGDEF"/>
    <property type="match status" value="1"/>
</dbReference>
<gene>
    <name evidence="5" type="ORF">U0C82_18400</name>
</gene>
<dbReference type="InterPro" id="IPR029787">
    <property type="entry name" value="Nucleotide_cyclase"/>
</dbReference>
<dbReference type="InterPro" id="IPR000160">
    <property type="entry name" value="GGDEF_dom"/>
</dbReference>
<dbReference type="Gene3D" id="3.30.70.270">
    <property type="match status" value="1"/>
</dbReference>
<keyword evidence="6" id="KW-1185">Reference proteome</keyword>
<name>A0ABU5IA11_9HYPH</name>
<dbReference type="Pfam" id="PF01590">
    <property type="entry name" value="GAF"/>
    <property type="match status" value="1"/>
</dbReference>
<feature type="domain" description="GGDEF" evidence="4">
    <location>
        <begin position="321"/>
        <end position="455"/>
    </location>
</feature>
<dbReference type="Gene3D" id="3.30.450.20">
    <property type="entry name" value="PAS domain"/>
    <property type="match status" value="1"/>
</dbReference>
<dbReference type="SMART" id="SM00267">
    <property type="entry name" value="GGDEF"/>
    <property type="match status" value="1"/>
</dbReference>
<dbReference type="PROSITE" id="PS50887">
    <property type="entry name" value="GGDEF"/>
    <property type="match status" value="1"/>
</dbReference>
<dbReference type="PROSITE" id="PS50883">
    <property type="entry name" value="EAL"/>
    <property type="match status" value="1"/>
</dbReference>
<dbReference type="SMART" id="SM00065">
    <property type="entry name" value="GAF"/>
    <property type="match status" value="1"/>
</dbReference>
<dbReference type="PANTHER" id="PTHR44757">
    <property type="entry name" value="DIGUANYLATE CYCLASE DGCP"/>
    <property type="match status" value="1"/>
</dbReference>
<protein>
    <submittedName>
        <fullName evidence="5">EAL domain-containing protein</fullName>
    </submittedName>
</protein>
<evidence type="ECO:0000313" key="6">
    <source>
        <dbReference type="Proteomes" id="UP001294412"/>
    </source>
</evidence>
<dbReference type="PANTHER" id="PTHR44757:SF2">
    <property type="entry name" value="BIOFILM ARCHITECTURE MAINTENANCE PROTEIN MBAA"/>
    <property type="match status" value="1"/>
</dbReference>
<dbReference type="Proteomes" id="UP001294412">
    <property type="component" value="Unassembled WGS sequence"/>
</dbReference>
<dbReference type="SUPFAM" id="SSF55785">
    <property type="entry name" value="PYP-like sensor domain (PAS domain)"/>
    <property type="match status" value="1"/>
</dbReference>
<feature type="domain" description="PAC" evidence="2">
    <location>
        <begin position="243"/>
        <end position="293"/>
    </location>
</feature>
<dbReference type="CDD" id="cd01948">
    <property type="entry name" value="EAL"/>
    <property type="match status" value="1"/>
</dbReference>
<dbReference type="EMBL" id="JAXLPB010000011">
    <property type="protein sequence ID" value="MDY8111096.1"/>
    <property type="molecule type" value="Genomic_DNA"/>
</dbReference>
<dbReference type="InterPro" id="IPR003018">
    <property type="entry name" value="GAF"/>
</dbReference>
<evidence type="ECO:0000259" key="3">
    <source>
        <dbReference type="PROSITE" id="PS50883"/>
    </source>
</evidence>
<organism evidence="5 6">
    <name type="scientific">Fulvimarina uroteuthidis</name>
    <dbReference type="NCBI Taxonomy" id="3098149"/>
    <lineage>
        <taxon>Bacteria</taxon>
        <taxon>Pseudomonadati</taxon>
        <taxon>Pseudomonadota</taxon>
        <taxon>Alphaproteobacteria</taxon>
        <taxon>Hyphomicrobiales</taxon>
        <taxon>Aurantimonadaceae</taxon>
        <taxon>Fulvimarina</taxon>
    </lineage>
</organism>
<dbReference type="Pfam" id="PF00563">
    <property type="entry name" value="EAL"/>
    <property type="match status" value="1"/>
</dbReference>
<dbReference type="InterPro" id="IPR035919">
    <property type="entry name" value="EAL_sf"/>
</dbReference>
<dbReference type="InterPro" id="IPR000700">
    <property type="entry name" value="PAS-assoc_C"/>
</dbReference>
<reference evidence="5 6" key="1">
    <citation type="submission" date="2023-12" db="EMBL/GenBank/DDBJ databases">
        <title>Description of Novel Strain Fulvimarina sp. 2208YS6-2-32 isolated from Uroteuthis (Photololigo) edulis.</title>
        <authorList>
            <person name="Park J.-S."/>
        </authorList>
    </citation>
    <scope>NUCLEOTIDE SEQUENCE [LARGE SCALE GENOMIC DNA]</scope>
    <source>
        <strain evidence="5 6">2208YS6-2-32</strain>
    </source>
</reference>
<dbReference type="InterPro" id="IPR029016">
    <property type="entry name" value="GAF-like_dom_sf"/>
</dbReference>
<dbReference type="PROSITE" id="PS50113">
    <property type="entry name" value="PAC"/>
    <property type="match status" value="1"/>
</dbReference>
<dbReference type="InterPro" id="IPR035965">
    <property type="entry name" value="PAS-like_dom_sf"/>
</dbReference>
<dbReference type="Gene3D" id="3.20.20.450">
    <property type="entry name" value="EAL domain"/>
    <property type="match status" value="1"/>
</dbReference>
<dbReference type="InterPro" id="IPR043128">
    <property type="entry name" value="Rev_trsase/Diguanyl_cyclase"/>
</dbReference>
<dbReference type="NCBIfam" id="TIGR00254">
    <property type="entry name" value="GGDEF"/>
    <property type="match status" value="1"/>
</dbReference>
<dbReference type="PROSITE" id="PS50112">
    <property type="entry name" value="PAS"/>
    <property type="match status" value="1"/>
</dbReference>
<dbReference type="InterPro" id="IPR001633">
    <property type="entry name" value="EAL_dom"/>
</dbReference>
<dbReference type="RefSeq" id="WP_322189233.1">
    <property type="nucleotide sequence ID" value="NZ_JAXLPB010000011.1"/>
</dbReference>
<evidence type="ECO:0000259" key="4">
    <source>
        <dbReference type="PROSITE" id="PS50887"/>
    </source>
</evidence>
<feature type="domain" description="PAS" evidence="1">
    <location>
        <begin position="166"/>
        <end position="236"/>
    </location>
</feature>
<feature type="domain" description="EAL" evidence="3">
    <location>
        <begin position="464"/>
        <end position="718"/>
    </location>
</feature>
<dbReference type="Gene3D" id="3.30.450.40">
    <property type="match status" value="1"/>
</dbReference>
<dbReference type="Pfam" id="PF13426">
    <property type="entry name" value="PAS_9"/>
    <property type="match status" value="1"/>
</dbReference>
<dbReference type="NCBIfam" id="TIGR00229">
    <property type="entry name" value="sensory_box"/>
    <property type="match status" value="1"/>
</dbReference>
<evidence type="ECO:0000259" key="2">
    <source>
        <dbReference type="PROSITE" id="PS50113"/>
    </source>
</evidence>
<dbReference type="SUPFAM" id="SSF55781">
    <property type="entry name" value="GAF domain-like"/>
    <property type="match status" value="1"/>
</dbReference>